<dbReference type="SUPFAM" id="SSF56784">
    <property type="entry name" value="HAD-like"/>
    <property type="match status" value="1"/>
</dbReference>
<dbReference type="InterPro" id="IPR006379">
    <property type="entry name" value="HAD-SF_hydro_IIB"/>
</dbReference>
<dbReference type="STRING" id="1802061.A3A93_03525"/>
<accession>A0A1F7IYQ4</accession>
<dbReference type="PANTHER" id="PTHR10000:SF8">
    <property type="entry name" value="HAD SUPERFAMILY HYDROLASE-LIKE, TYPE 3"/>
    <property type="match status" value="1"/>
</dbReference>
<evidence type="ECO:0000313" key="2">
    <source>
        <dbReference type="Proteomes" id="UP000177141"/>
    </source>
</evidence>
<dbReference type="GO" id="GO:0000287">
    <property type="term" value="F:magnesium ion binding"/>
    <property type="evidence" value="ECO:0007669"/>
    <property type="project" value="TreeGrafter"/>
</dbReference>
<reference evidence="1 2" key="1">
    <citation type="journal article" date="2016" name="Nat. Commun.">
        <title>Thousands of microbial genomes shed light on interconnected biogeochemical processes in an aquifer system.</title>
        <authorList>
            <person name="Anantharaman K."/>
            <person name="Brown C.T."/>
            <person name="Hug L.A."/>
            <person name="Sharon I."/>
            <person name="Castelle C.J."/>
            <person name="Probst A.J."/>
            <person name="Thomas B.C."/>
            <person name="Singh A."/>
            <person name="Wilkins M.J."/>
            <person name="Karaoz U."/>
            <person name="Brodie E.L."/>
            <person name="Williams K.H."/>
            <person name="Hubbard S.S."/>
            <person name="Banfield J.F."/>
        </authorList>
    </citation>
    <scope>NUCLEOTIDE SEQUENCE [LARGE SCALE GENOMIC DNA]</scope>
</reference>
<sequence>MKYKLLALDVDDTIVPNGTNDLSPKVKKALQDVSKKIHVSLVTARAKSNFENILNLLELPPEYHVYENGAKIIDPHGEIVRDLHIPDVEVQKILNVTSKYFDEVGFCIDDHWNDDGQENVDTQHGVTGLSFTVKKDKYIPIIEKKLRDLPKKYSVYTGRHWLSPEWTGILLFHANAQKGIGMHYIQTQLGIFADETIAVGDGATDLSMFEYAAVKVAVENAEEQVKEKANYIAPSVHEEGIIDVINKYIHGSE</sequence>
<comment type="caution">
    <text evidence="1">The sequence shown here is derived from an EMBL/GenBank/DDBJ whole genome shotgun (WGS) entry which is preliminary data.</text>
</comment>
<protein>
    <submittedName>
        <fullName evidence="1">Uncharacterized protein</fullName>
    </submittedName>
</protein>
<name>A0A1F7IYQ4_9BACT</name>
<proteinExistence type="predicted"/>
<dbReference type="Pfam" id="PF08282">
    <property type="entry name" value="Hydrolase_3"/>
    <property type="match status" value="1"/>
</dbReference>
<dbReference type="EMBL" id="MGAL01000014">
    <property type="protein sequence ID" value="OGK48506.1"/>
    <property type="molecule type" value="Genomic_DNA"/>
</dbReference>
<dbReference type="PANTHER" id="PTHR10000">
    <property type="entry name" value="PHOSPHOSERINE PHOSPHATASE"/>
    <property type="match status" value="1"/>
</dbReference>
<dbReference type="Proteomes" id="UP000177141">
    <property type="component" value="Unassembled WGS sequence"/>
</dbReference>
<dbReference type="AlphaFoldDB" id="A0A1F7IYQ4"/>
<dbReference type="InterPro" id="IPR036412">
    <property type="entry name" value="HAD-like_sf"/>
</dbReference>
<dbReference type="NCBIfam" id="TIGR01484">
    <property type="entry name" value="HAD-SF-IIB"/>
    <property type="match status" value="1"/>
</dbReference>
<dbReference type="InterPro" id="IPR023214">
    <property type="entry name" value="HAD_sf"/>
</dbReference>
<dbReference type="GO" id="GO:0016791">
    <property type="term" value="F:phosphatase activity"/>
    <property type="evidence" value="ECO:0007669"/>
    <property type="project" value="TreeGrafter"/>
</dbReference>
<dbReference type="Gene3D" id="3.40.50.1000">
    <property type="entry name" value="HAD superfamily/HAD-like"/>
    <property type="match status" value="2"/>
</dbReference>
<organism evidence="1 2">
    <name type="scientific">Candidatus Roizmanbacteria bacterium RIFCSPLOWO2_01_FULL_38_12</name>
    <dbReference type="NCBI Taxonomy" id="1802061"/>
    <lineage>
        <taxon>Bacteria</taxon>
        <taxon>Candidatus Roizmaniibacteriota</taxon>
    </lineage>
</organism>
<gene>
    <name evidence="1" type="ORF">A3A93_03525</name>
</gene>
<dbReference type="GO" id="GO:0005829">
    <property type="term" value="C:cytosol"/>
    <property type="evidence" value="ECO:0007669"/>
    <property type="project" value="TreeGrafter"/>
</dbReference>
<evidence type="ECO:0000313" key="1">
    <source>
        <dbReference type="EMBL" id="OGK48506.1"/>
    </source>
</evidence>